<accession>A0ACC3B8V1</accession>
<proteinExistence type="predicted"/>
<dbReference type="Proteomes" id="UP001177260">
    <property type="component" value="Unassembled WGS sequence"/>
</dbReference>
<gene>
    <name evidence="1" type="ORF">N8T08_002257</name>
</gene>
<dbReference type="EMBL" id="JAOPJF010000014">
    <property type="protein sequence ID" value="KAK1146930.1"/>
    <property type="molecule type" value="Genomic_DNA"/>
</dbReference>
<sequence>MSDISQGPYEVTSLWVGTASSSKTCRQGQAVYTLKCCRIAKVTRPFSASGGLHNAHFDDYKSVAMTQLDLGLSNPLLYQFHTLHRKNPNTIS</sequence>
<name>A0ACC3B8V1_9EURO</name>
<keyword evidence="2" id="KW-1185">Reference proteome</keyword>
<evidence type="ECO:0000313" key="1">
    <source>
        <dbReference type="EMBL" id="KAK1146930.1"/>
    </source>
</evidence>
<organism evidence="1 2">
    <name type="scientific">Aspergillus melleus</name>
    <dbReference type="NCBI Taxonomy" id="138277"/>
    <lineage>
        <taxon>Eukaryota</taxon>
        <taxon>Fungi</taxon>
        <taxon>Dikarya</taxon>
        <taxon>Ascomycota</taxon>
        <taxon>Pezizomycotina</taxon>
        <taxon>Eurotiomycetes</taxon>
        <taxon>Eurotiomycetidae</taxon>
        <taxon>Eurotiales</taxon>
        <taxon>Aspergillaceae</taxon>
        <taxon>Aspergillus</taxon>
        <taxon>Aspergillus subgen. Circumdati</taxon>
    </lineage>
</organism>
<evidence type="ECO:0000313" key="2">
    <source>
        <dbReference type="Proteomes" id="UP001177260"/>
    </source>
</evidence>
<reference evidence="1 2" key="1">
    <citation type="journal article" date="2023" name="ACS Omega">
        <title>Identification of the Neoaspergillic Acid Biosynthesis Gene Cluster by Establishing an In Vitro CRISPR-Ribonucleoprotein Genetic System in Aspergillus melleus.</title>
        <authorList>
            <person name="Yuan B."/>
            <person name="Grau M.F."/>
            <person name="Murata R.M."/>
            <person name="Torok T."/>
            <person name="Venkateswaran K."/>
            <person name="Stajich J.E."/>
            <person name="Wang C.C.C."/>
        </authorList>
    </citation>
    <scope>NUCLEOTIDE SEQUENCE [LARGE SCALE GENOMIC DNA]</scope>
    <source>
        <strain evidence="1 2">IMV 1140</strain>
    </source>
</reference>
<comment type="caution">
    <text evidence="1">The sequence shown here is derived from an EMBL/GenBank/DDBJ whole genome shotgun (WGS) entry which is preliminary data.</text>
</comment>
<protein>
    <submittedName>
        <fullName evidence="1">Uncharacterized protein</fullName>
    </submittedName>
</protein>